<name>A0ABU5QI27_9BACT</name>
<reference evidence="10 11" key="1">
    <citation type="submission" date="2023-12" db="EMBL/GenBank/DDBJ databases">
        <title>Novel species of the genus Arcicella isolated from rivers.</title>
        <authorList>
            <person name="Lu H."/>
        </authorList>
    </citation>
    <scope>NUCLEOTIDE SEQUENCE [LARGE SCALE GENOMIC DNA]</scope>
    <source>
        <strain evidence="10 11">LMG 21963</strain>
    </source>
</reference>
<feature type="domain" description="TaqI-like C-terminal specificity" evidence="9">
    <location>
        <begin position="912"/>
        <end position="1066"/>
    </location>
</feature>
<dbReference type="Gene3D" id="3.40.50.150">
    <property type="entry name" value="Vaccinia Virus protein VP39"/>
    <property type="match status" value="2"/>
</dbReference>
<dbReference type="InterPro" id="IPR050953">
    <property type="entry name" value="N4_N6_ade-DNA_methylase"/>
</dbReference>
<organism evidence="10 11">
    <name type="scientific">Arcicella aquatica</name>
    <dbReference type="NCBI Taxonomy" id="217141"/>
    <lineage>
        <taxon>Bacteria</taxon>
        <taxon>Pseudomonadati</taxon>
        <taxon>Bacteroidota</taxon>
        <taxon>Cytophagia</taxon>
        <taxon>Cytophagales</taxon>
        <taxon>Flectobacillaceae</taxon>
        <taxon>Arcicella</taxon>
    </lineage>
</organism>
<keyword evidence="2" id="KW-0489">Methyltransferase</keyword>
<evidence type="ECO:0000259" key="9">
    <source>
        <dbReference type="Pfam" id="PF12950"/>
    </source>
</evidence>
<dbReference type="InterPro" id="IPR002052">
    <property type="entry name" value="DNA_methylase_N6_adenine_CS"/>
</dbReference>
<dbReference type="InterPro" id="IPR029063">
    <property type="entry name" value="SAM-dependent_MTases_sf"/>
</dbReference>
<dbReference type="Pfam" id="PF12950">
    <property type="entry name" value="TaqI_C"/>
    <property type="match status" value="1"/>
</dbReference>
<dbReference type="EMBL" id="JAYFUL010000001">
    <property type="protein sequence ID" value="MEA5256369.1"/>
    <property type="molecule type" value="Genomic_DNA"/>
</dbReference>
<evidence type="ECO:0000256" key="6">
    <source>
        <dbReference type="ARBA" id="ARBA00023125"/>
    </source>
</evidence>
<keyword evidence="6" id="KW-0238">DNA-binding</keyword>
<dbReference type="PANTHER" id="PTHR33841:SF1">
    <property type="entry name" value="DNA METHYLTRANSFERASE A"/>
    <property type="match status" value="1"/>
</dbReference>
<dbReference type="PRINTS" id="PR00507">
    <property type="entry name" value="N12N6MTFRASE"/>
</dbReference>
<evidence type="ECO:0000256" key="7">
    <source>
        <dbReference type="ARBA" id="ARBA00047942"/>
    </source>
</evidence>
<proteinExistence type="predicted"/>
<evidence type="ECO:0000259" key="8">
    <source>
        <dbReference type="Pfam" id="PF07669"/>
    </source>
</evidence>
<sequence>MNKQELQTILSSPFDILSWIDILVEVFGVRNLFAKEITVSLPENDLAIHASEIGNFKTIDKKTVGLFVVYLKQNVKIESNKVGVKKILESIYKYNVDAALVVFVDYTQQKWRFSFISDINVLNEDTLEIERKTTEEKKSRKRYTYVLGKNEPTRTATERFWFLNEKPISLNDLYEAFNVDKLNKEFFKGYKDNYERFWLFIKNQPEYYDILKDTEQTDINKQEKPIRDFAKKLLGRIVFLYFLQKKGWMGVAPNHHDWKNGDSEFIKHLFQNASDKSRFYSDYLVELFFNTLNKDRKNDNDVFKPTGTKVPYLNGGLFDNDAPETNHFNFPESCFSELFDFFEKFNFTIDENSPDDAEVGIDPEMLGHIFENLLEENKDKGAFYTPKEIVQFMCQEALTQYLSPHFPSEATIQNFIREKTISEFLKKKDNAHKLDKLLSKVRVCDPAIGSGAFPIGILQEIFEAKRFIFPYLNTNKFDAAEIKLSIIENSIYGIDLDKGAVDIARLRFWLALVVDEESPRPLPNLDYKIMQGNSLFDTFEGVDLSKIGTDNDDDEVVLEQKDQLQLFGGITQSVLIFDAASRSDLTSLIHHYFDPKRSNSSKSEIKKKIDDKINQKIHTSFEREKLDYRVKIEKQEKLWEEQGVTGRINEKSKEMKRYKTWVEQYHKFDERERKVLELQKKPHEKPFFLWRLFFREVFDEGGFDIVIGNPPYFSISKQPQLKELATQYKTYESTGDIYALFYERGQKMLRSGGVLVYITGSSWLRSNYGQSLRKFFREETEPLKLIDLSDCQIFESATVLTTILAYRKQKNTNTLCALRLTRRTQYAVKNLNHYFEKNHITLKSQPDTAWVILERTRYELKQKIEAKGLKLKNWNININRGVLTGFNEAFIIDRTKKNELIEKDIRNQEIIKPLLRGRDVGRYGFEFSDLWMINVHNGIKEKKVSRINVQTDYQSVYEHLTAFKIELIKRSDQGDHWTNLRNCAYLEDFEKPKIIYPNMVKDISFAYDDKGFYTNQKCFIMTGEKLKYLLGVLNSKLFRYAFEENFPELQGNSREINKVVFEEIPIKIPSEIEERNISIIADYLLYLYDSTNERVNPYADNKQVAGFFEDVMNHLICELYFEEEMIEKGVAMKPVLEIKDIDKLEPDKQKDIIGEVFLNIQKPGSPVRKCLAMTNIKLPDTVGKILSNTI</sequence>
<dbReference type="InterPro" id="IPR011639">
    <property type="entry name" value="MethylTrfase_TaqI-like_dom"/>
</dbReference>
<evidence type="ECO:0000256" key="3">
    <source>
        <dbReference type="ARBA" id="ARBA00022679"/>
    </source>
</evidence>
<evidence type="ECO:0000256" key="1">
    <source>
        <dbReference type="ARBA" id="ARBA00011900"/>
    </source>
</evidence>
<keyword evidence="3" id="KW-0808">Transferase</keyword>
<evidence type="ECO:0000313" key="10">
    <source>
        <dbReference type="EMBL" id="MEA5256369.1"/>
    </source>
</evidence>
<accession>A0ABU5QI27</accession>
<evidence type="ECO:0000313" key="11">
    <source>
        <dbReference type="Proteomes" id="UP001304671"/>
    </source>
</evidence>
<feature type="domain" description="Type II methyltransferase M.TaqI-like" evidence="8">
    <location>
        <begin position="489"/>
        <end position="794"/>
    </location>
</feature>
<dbReference type="PANTHER" id="PTHR33841">
    <property type="entry name" value="DNA METHYLTRANSFERASE YEEA-RELATED"/>
    <property type="match status" value="1"/>
</dbReference>
<comment type="caution">
    <text evidence="10">The sequence shown here is derived from an EMBL/GenBank/DDBJ whole genome shotgun (WGS) entry which is preliminary data.</text>
</comment>
<evidence type="ECO:0000256" key="2">
    <source>
        <dbReference type="ARBA" id="ARBA00022603"/>
    </source>
</evidence>
<dbReference type="Proteomes" id="UP001304671">
    <property type="component" value="Unassembled WGS sequence"/>
</dbReference>
<evidence type="ECO:0000256" key="4">
    <source>
        <dbReference type="ARBA" id="ARBA00022691"/>
    </source>
</evidence>
<evidence type="ECO:0000256" key="5">
    <source>
        <dbReference type="ARBA" id="ARBA00022747"/>
    </source>
</evidence>
<dbReference type="PROSITE" id="PS00092">
    <property type="entry name" value="N6_MTASE"/>
    <property type="match status" value="1"/>
</dbReference>
<dbReference type="InterPro" id="IPR025931">
    <property type="entry name" value="TaqI_C"/>
</dbReference>
<dbReference type="RefSeq" id="WP_323246172.1">
    <property type="nucleotide sequence ID" value="NZ_JAYFUL010000001.1"/>
</dbReference>
<dbReference type="Pfam" id="PF07669">
    <property type="entry name" value="Eco57I"/>
    <property type="match status" value="1"/>
</dbReference>
<keyword evidence="5" id="KW-0680">Restriction system</keyword>
<gene>
    <name evidence="10" type="ORF">VB264_01155</name>
</gene>
<protein>
    <recommendedName>
        <fullName evidence="1">site-specific DNA-methyltransferase (adenine-specific)</fullName>
        <ecNumber evidence="1">2.1.1.72</ecNumber>
    </recommendedName>
</protein>
<dbReference type="SUPFAM" id="SSF53335">
    <property type="entry name" value="S-adenosyl-L-methionine-dependent methyltransferases"/>
    <property type="match status" value="1"/>
</dbReference>
<dbReference type="EC" id="2.1.1.72" evidence="1"/>
<comment type="catalytic activity">
    <reaction evidence="7">
        <text>a 2'-deoxyadenosine in DNA + S-adenosyl-L-methionine = an N(6)-methyl-2'-deoxyadenosine in DNA + S-adenosyl-L-homocysteine + H(+)</text>
        <dbReference type="Rhea" id="RHEA:15197"/>
        <dbReference type="Rhea" id="RHEA-COMP:12418"/>
        <dbReference type="Rhea" id="RHEA-COMP:12419"/>
        <dbReference type="ChEBI" id="CHEBI:15378"/>
        <dbReference type="ChEBI" id="CHEBI:57856"/>
        <dbReference type="ChEBI" id="CHEBI:59789"/>
        <dbReference type="ChEBI" id="CHEBI:90615"/>
        <dbReference type="ChEBI" id="CHEBI:90616"/>
        <dbReference type="EC" id="2.1.1.72"/>
    </reaction>
</comment>
<keyword evidence="4" id="KW-0949">S-adenosyl-L-methionine</keyword>
<keyword evidence="11" id="KW-1185">Reference proteome</keyword>